<dbReference type="Proteomes" id="UP000192674">
    <property type="component" value="Unassembled WGS sequence"/>
</dbReference>
<evidence type="ECO:0000313" key="2">
    <source>
        <dbReference type="Proteomes" id="UP000192674"/>
    </source>
</evidence>
<reference evidence="1 2" key="1">
    <citation type="submission" date="2017-04" db="EMBL/GenBank/DDBJ databases">
        <authorList>
            <person name="Afonso C.L."/>
            <person name="Miller P.J."/>
            <person name="Scott M.A."/>
            <person name="Spackman E."/>
            <person name="Goraichik I."/>
            <person name="Dimitrov K.M."/>
            <person name="Suarez D.L."/>
            <person name="Swayne D.E."/>
        </authorList>
    </citation>
    <scope>NUCLEOTIDE SEQUENCE [LARGE SCALE GENOMIC DNA]</scope>
    <source>
        <strain evidence="1 2">DSM 43828</strain>
    </source>
</reference>
<protein>
    <submittedName>
        <fullName evidence="1">Uncharacterized protein</fullName>
    </submittedName>
</protein>
<dbReference type="EMBL" id="FWXV01000013">
    <property type="protein sequence ID" value="SMD26207.1"/>
    <property type="molecule type" value="Genomic_DNA"/>
</dbReference>
<evidence type="ECO:0000313" key="1">
    <source>
        <dbReference type="EMBL" id="SMD26207.1"/>
    </source>
</evidence>
<dbReference type="AlphaFoldDB" id="A0A1W2FW34"/>
<name>A0A1W2FW34_KIBAR</name>
<keyword evidence="2" id="KW-1185">Reference proteome</keyword>
<accession>A0A1W2FW34</accession>
<sequence length="189" mass="20677">MTTLMTMMTSEQTATNPLTDFPVVGGVVQAADSLLRDLNIPLWLAQVVELAGLLLLLHVLLTQVFRRVLPWLAPLLDEALAWTFDRIAMLLLVPELVSTRIRTRKGKPPLSTAYTYGDSVVSLANAAKSVAHVVLDVLPRMRTAPPLVPAMLVFVIALVWNSETCTGDPCVSPATQWFTVAGEWFGQLV</sequence>
<proteinExistence type="predicted"/>
<gene>
    <name evidence="1" type="ORF">SAMN05661093_09787</name>
</gene>
<organism evidence="1 2">
    <name type="scientific">Kibdelosporangium aridum</name>
    <dbReference type="NCBI Taxonomy" id="2030"/>
    <lineage>
        <taxon>Bacteria</taxon>
        <taxon>Bacillati</taxon>
        <taxon>Actinomycetota</taxon>
        <taxon>Actinomycetes</taxon>
        <taxon>Pseudonocardiales</taxon>
        <taxon>Pseudonocardiaceae</taxon>
        <taxon>Kibdelosporangium</taxon>
    </lineage>
</organism>